<dbReference type="GO" id="GO:0035615">
    <property type="term" value="F:clathrin adaptor activity"/>
    <property type="evidence" value="ECO:0007669"/>
    <property type="project" value="InterPro"/>
</dbReference>
<keyword evidence="11" id="KW-1185">Reference proteome</keyword>
<dbReference type="SUPFAM" id="SSF55711">
    <property type="entry name" value="Subdomain of clathrin and coatomer appendage domain"/>
    <property type="match status" value="1"/>
</dbReference>
<dbReference type="SUPFAM" id="SSF48371">
    <property type="entry name" value="ARM repeat"/>
    <property type="match status" value="1"/>
</dbReference>
<feature type="binding site" evidence="6">
    <location>
        <begin position="15"/>
        <end position="16"/>
    </location>
    <ligand>
        <name>a 1,2-diacyl-sn-glycero-3-phospho-(1D-myo-inositol-3,4,5-trisphosphate)</name>
        <dbReference type="ChEBI" id="CHEBI:57836"/>
    </ligand>
</feature>
<organism evidence="10 11">
    <name type="scientific">Lachancea meyersii CBS 8951</name>
    <dbReference type="NCBI Taxonomy" id="1266667"/>
    <lineage>
        <taxon>Eukaryota</taxon>
        <taxon>Fungi</taxon>
        <taxon>Dikarya</taxon>
        <taxon>Ascomycota</taxon>
        <taxon>Saccharomycotina</taxon>
        <taxon>Saccharomycetes</taxon>
        <taxon>Saccharomycetales</taxon>
        <taxon>Saccharomycetaceae</taxon>
        <taxon>Lachancea</taxon>
    </lineage>
</organism>
<feature type="domain" description="Clathrin/coatomer adaptor adaptin-like N-terminal" evidence="8">
    <location>
        <begin position="71"/>
        <end position="639"/>
    </location>
</feature>
<dbReference type="InterPro" id="IPR050840">
    <property type="entry name" value="Adaptor_Complx_Large_Subunit"/>
</dbReference>
<dbReference type="Pfam" id="PF01602">
    <property type="entry name" value="Adaptin_N"/>
    <property type="match status" value="1"/>
</dbReference>
<evidence type="ECO:0000256" key="5">
    <source>
        <dbReference type="PIRNR" id="PIRNR037091"/>
    </source>
</evidence>
<evidence type="ECO:0000313" key="10">
    <source>
        <dbReference type="EMBL" id="SCU93179.1"/>
    </source>
</evidence>
<dbReference type="Proteomes" id="UP000191144">
    <property type="component" value="Chromosome F"/>
</dbReference>
<evidence type="ECO:0000256" key="3">
    <source>
        <dbReference type="ARBA" id="ARBA00022927"/>
    </source>
</evidence>
<gene>
    <name evidence="10" type="ORF">LAME_0F02916G</name>
</gene>
<dbReference type="InterPro" id="IPR012295">
    <property type="entry name" value="TBP_dom_sf"/>
</dbReference>
<protein>
    <recommendedName>
        <fullName evidence="5">AP-2 complex subunit alpha</fullName>
    </recommendedName>
</protein>
<dbReference type="InterPro" id="IPR009028">
    <property type="entry name" value="Coatomer/calthrin_app_sub_C"/>
</dbReference>
<dbReference type="PANTHER" id="PTHR22780">
    <property type="entry name" value="ADAPTIN, ALPHA/GAMMA/EPSILON"/>
    <property type="match status" value="1"/>
</dbReference>
<dbReference type="InterPro" id="IPR002553">
    <property type="entry name" value="Clathrin/coatomer_adapt-like_N"/>
</dbReference>
<keyword evidence="4 5" id="KW-0472">Membrane</keyword>
<feature type="domain" description="Clathrin adaptor alpha-adaptin appendage C-terminal subdomain" evidence="9">
    <location>
        <begin position="861"/>
        <end position="956"/>
    </location>
</feature>
<reference evidence="11" key="1">
    <citation type="submission" date="2016-03" db="EMBL/GenBank/DDBJ databases">
        <authorList>
            <person name="Devillers Hugo."/>
        </authorList>
    </citation>
    <scope>NUCLEOTIDE SEQUENCE [LARGE SCALE GENOMIC DNA]</scope>
</reference>
<evidence type="ECO:0000256" key="6">
    <source>
        <dbReference type="PIRSR" id="PIRSR037091-1"/>
    </source>
</evidence>
<name>A0A1G4JR90_9SACH</name>
<evidence type="ECO:0000256" key="4">
    <source>
        <dbReference type="ARBA" id="ARBA00023136"/>
    </source>
</evidence>
<evidence type="ECO:0000259" key="8">
    <source>
        <dbReference type="Pfam" id="PF01602"/>
    </source>
</evidence>
<dbReference type="EMBL" id="LT598477">
    <property type="protein sequence ID" value="SCU93179.1"/>
    <property type="molecule type" value="Genomic_DNA"/>
</dbReference>
<dbReference type="SUPFAM" id="SSF49348">
    <property type="entry name" value="Clathrin adaptor appendage domain"/>
    <property type="match status" value="1"/>
</dbReference>
<keyword evidence="3 5" id="KW-0653">Protein transport</keyword>
<dbReference type="Gene3D" id="2.60.40.1230">
    <property type="match status" value="1"/>
</dbReference>
<dbReference type="GO" id="GO:0006886">
    <property type="term" value="P:intracellular protein transport"/>
    <property type="evidence" value="ECO:0007669"/>
    <property type="project" value="UniProtKB-UniRule"/>
</dbReference>
<comment type="similarity">
    <text evidence="5">Belongs to the adaptor complexes large subunit family.</text>
</comment>
<dbReference type="PIRSF" id="PIRSF037091">
    <property type="entry name" value="AP2_complex_alpha"/>
    <property type="match status" value="1"/>
</dbReference>
<keyword evidence="5" id="KW-0168">Coated pit</keyword>
<dbReference type="Gene3D" id="1.25.10.10">
    <property type="entry name" value="Leucine-rich Repeat Variant"/>
    <property type="match status" value="1"/>
</dbReference>
<comment type="function">
    <text evidence="5">Adaptins are components of the adaptor complexes which link clathrin to receptors in coated vesicles. Clathrin-associated protein complexes are believed to interact with the cytoplasmic tails of membrane proteins, leading to their selection and concentration.</text>
</comment>
<feature type="binding site" evidence="6">
    <location>
        <begin position="76"/>
        <end position="80"/>
    </location>
    <ligand>
        <name>a 1,2-diacyl-sn-glycero-3-phospho-(1D-myo-inositol-3,4,5-trisphosphate)</name>
        <dbReference type="ChEBI" id="CHEBI:57836"/>
    </ligand>
</feature>
<proteinExistence type="inferred from homology"/>
<dbReference type="Pfam" id="PF02296">
    <property type="entry name" value="Alpha_adaptin_C"/>
    <property type="match status" value="1"/>
</dbReference>
<dbReference type="InterPro" id="IPR013041">
    <property type="entry name" value="Clathrin_app_Ig-like_sf"/>
</dbReference>
<feature type="compositionally biased region" description="Low complexity" evidence="7">
    <location>
        <begin position="677"/>
        <end position="692"/>
    </location>
</feature>
<evidence type="ECO:0000313" key="11">
    <source>
        <dbReference type="Proteomes" id="UP000191144"/>
    </source>
</evidence>
<dbReference type="InterPro" id="IPR011989">
    <property type="entry name" value="ARM-like"/>
</dbReference>
<dbReference type="InterPro" id="IPR017104">
    <property type="entry name" value="AP2_complex_asu"/>
</dbReference>
<feature type="binding site" evidence="6">
    <location>
        <position position="72"/>
    </location>
    <ligand>
        <name>a 1,2-diacyl-sn-glycero-3-phospho-(1D-myo-inositol-3,4,5-trisphosphate)</name>
        <dbReference type="ChEBI" id="CHEBI:57836"/>
    </ligand>
</feature>
<sequence>MLANNSSSSSHNSMRGLQLFIADLRGSVHTEDREKRVQAELVNIRRQFGAGNDSERAKGGIPSRPSSSLSGYQRKKYVAKLAYILIATNTTRTADLMFGLDECCELMASTVYSEKYIAYMTLELLYYHPDVAQLAGDRIIQQLKLDLASSTDNSVCLALNFLAVVGKFNSVLTTELIHEVFQVLRSPTSAQILKKKSALAFLALLRNDSSILTQDARRKQLWIQRIMSLLDDTNDYRLMVSVLPLIEYIAHDVDGQACIKLIPQLSDILFNCVSGKGEASHELSSHENIPNPWLVTKIVSILNFLISSPSSAEGEITFSDIDQGTLGKLRSSVTKAIEIGTQSAVDAVARTVKNTILFSLINFASKLDPSTDAIISSVTALCSLLTSTETNTRYLTLDCLIKLCSVSGKSARDDVRAKHMEQLFSLLMMERDTSIVRKLVNLLCTFTDSTNVKPIVNALLRFMTDSRHSDHVIRTDIAVKIAILTEKFATDTTWYVVVSLQLLSISTFSLGSSNIWQRICQIVVNNKSLHKLTCQRLLEYLQQKNVSDAIVKAGAFILGEFAELLAPETSCGELFNLFTDKYFSVSNLCRAMILTTMMKLYNRDAQIGSAVIKFYQLELNSLDVELQTRSYEYLKIIQLEKISGLQLTASLFEPMPPFSSNKNPLLDRLGSSALSTSESTSDFSAANSTSTAPTPPPTRKNKNLSRNLKYDDQQLAASWQDGFRRMLKHKQGVFYVSHFVKILYRLTVAPAQPELLEVALTYINVSDQPITSLLTEIIPCKTGNNPPYITKVINVPHSSLSKGERTTHRTEILTRRASPLDQSPILNVSLKCGGHISSISLKVAAGISNTILTSQAANKPQVSLSQFVQRWKALSDALGKNGECHIKTRAVSMRSFEQVSGCIQKMGFDVIDQAMVGDTVFAAGIIHTKNDGNSGCLLKLRCQDKEVDITCKSTQGSQLSGLIVESVCEALI</sequence>
<dbReference type="GO" id="GO:0030122">
    <property type="term" value="C:AP-2 adaptor complex"/>
    <property type="evidence" value="ECO:0007669"/>
    <property type="project" value="InterPro"/>
</dbReference>
<evidence type="ECO:0000256" key="2">
    <source>
        <dbReference type="ARBA" id="ARBA00022448"/>
    </source>
</evidence>
<keyword evidence="2 5" id="KW-0813">Transport</keyword>
<dbReference type="AlphaFoldDB" id="A0A1G4JR90"/>
<dbReference type="InterPro" id="IPR003164">
    <property type="entry name" value="Clathrin_a-adaptin_app_sub_C"/>
</dbReference>
<feature type="region of interest" description="Disordered" evidence="7">
    <location>
        <begin position="677"/>
        <end position="707"/>
    </location>
</feature>
<comment type="subcellular location">
    <subcellularLocation>
        <location evidence="1">Endomembrane system</location>
        <topology evidence="1">Peripheral membrane protein</topology>
    </subcellularLocation>
    <subcellularLocation>
        <location evidence="5">Membrane</location>
        <location evidence="5">Coated pit</location>
    </subcellularLocation>
</comment>
<keyword evidence="5" id="KW-0254">Endocytosis</keyword>
<dbReference type="OrthoDB" id="28053at2759"/>
<dbReference type="InterPro" id="IPR016024">
    <property type="entry name" value="ARM-type_fold"/>
</dbReference>
<dbReference type="Gene3D" id="3.30.310.10">
    <property type="entry name" value="TATA-Binding Protein"/>
    <property type="match status" value="1"/>
</dbReference>
<evidence type="ECO:0000256" key="7">
    <source>
        <dbReference type="SAM" id="MobiDB-lite"/>
    </source>
</evidence>
<accession>A0A1G4JR90</accession>
<evidence type="ECO:0000256" key="1">
    <source>
        <dbReference type="ARBA" id="ARBA00004184"/>
    </source>
</evidence>
<evidence type="ECO:0000259" key="9">
    <source>
        <dbReference type="Pfam" id="PF02296"/>
    </source>
</evidence>
<dbReference type="GO" id="GO:0072583">
    <property type="term" value="P:clathrin-dependent endocytosis"/>
    <property type="evidence" value="ECO:0007669"/>
    <property type="project" value="InterPro"/>
</dbReference>